<keyword evidence="4" id="KW-1185">Reference proteome</keyword>
<accession>A0A2P6TXP3</accession>
<dbReference type="AlphaFoldDB" id="A0A2P6TXP3"/>
<gene>
    <name evidence="3" type="ORF">C2E21_2371</name>
</gene>
<dbReference type="InterPro" id="IPR015421">
    <property type="entry name" value="PyrdxlP-dep_Trfase_major"/>
</dbReference>
<name>A0A2P6TXP3_CHLSO</name>
<evidence type="ECO:0000313" key="3">
    <source>
        <dbReference type="EMBL" id="PRW58839.1"/>
    </source>
</evidence>
<feature type="domain" description="Aminotransferase class V" evidence="2">
    <location>
        <begin position="91"/>
        <end position="332"/>
    </location>
</feature>
<dbReference type="Proteomes" id="UP000239899">
    <property type="component" value="Unassembled WGS sequence"/>
</dbReference>
<evidence type="ECO:0000256" key="1">
    <source>
        <dbReference type="ARBA" id="ARBA00022898"/>
    </source>
</evidence>
<dbReference type="PANTHER" id="PTHR43092:SF2">
    <property type="entry name" value="HERCYNYLCYSTEINE SULFOXIDE LYASE"/>
    <property type="match status" value="1"/>
</dbReference>
<sequence length="447" mass="47490">MAADPAWQPPPNPCEAAAGELPAPGELGAAARRHFLIDFDSWTFINHGAFGGALRCAQQEAEAWRRRCEAQPLFFLDRELFAQLVRVMRELAAFAGCRPQDLALLPNATTGLNTVVQSWRGRLGPDDALFSLDIGYGSVKKMLAVVAEQTGAQHVEMAVQLPLSRPEELVAQVAAALPANAKLAVFDAVTSNTAIVLPIWELVQLCHSRGVQVLIDGAHAPGQLPLDLEELGADYFVANCHKWLCAPRGSAFMHVRPEHQRHVRPLIVSHGYGSGFVSEFIWDGCRDYAPLLAISAALRALRQLGPEAAQAHQRQLLAAAVDCLVAAWGTGTLVPLSMCGAMALVELPPGCTTAAQSAGAGDSTAAAAAAAAAAGGKSGGRCSSSSATSADAKWVQDTLHYQHRIECPVKCVGGRLYVRISAHIYNELADYERLAAAVRSMAGLEQA</sequence>
<reference evidence="3 4" key="1">
    <citation type="journal article" date="2018" name="Plant J.">
        <title>Genome sequences of Chlorella sorokiniana UTEX 1602 and Micractinium conductrix SAG 241.80: implications to maltose excretion by a green alga.</title>
        <authorList>
            <person name="Arriola M.B."/>
            <person name="Velmurugan N."/>
            <person name="Zhang Y."/>
            <person name="Plunkett M.H."/>
            <person name="Hondzo H."/>
            <person name="Barney B.M."/>
        </authorList>
    </citation>
    <scope>NUCLEOTIDE SEQUENCE [LARGE SCALE GENOMIC DNA]</scope>
    <source>
        <strain evidence="4">UTEX 1602</strain>
    </source>
</reference>
<evidence type="ECO:0000259" key="2">
    <source>
        <dbReference type="Pfam" id="PF00266"/>
    </source>
</evidence>
<keyword evidence="1" id="KW-0663">Pyridoxal phosphate</keyword>
<dbReference type="Gene3D" id="3.40.640.10">
    <property type="entry name" value="Type I PLP-dependent aspartate aminotransferase-like (Major domain)"/>
    <property type="match status" value="1"/>
</dbReference>
<proteinExistence type="predicted"/>
<dbReference type="PANTHER" id="PTHR43092">
    <property type="entry name" value="L-CYSTEINE DESULFHYDRASE"/>
    <property type="match status" value="1"/>
</dbReference>
<dbReference type="Gene3D" id="3.90.1150.10">
    <property type="entry name" value="Aspartate Aminotransferase, domain 1"/>
    <property type="match status" value="1"/>
</dbReference>
<comment type="caution">
    <text evidence="3">The sequence shown here is derived from an EMBL/GenBank/DDBJ whole genome shotgun (WGS) entry which is preliminary data.</text>
</comment>
<dbReference type="Pfam" id="PF00266">
    <property type="entry name" value="Aminotran_5"/>
    <property type="match status" value="1"/>
</dbReference>
<organism evidence="3 4">
    <name type="scientific">Chlorella sorokiniana</name>
    <name type="common">Freshwater green alga</name>
    <dbReference type="NCBI Taxonomy" id="3076"/>
    <lineage>
        <taxon>Eukaryota</taxon>
        <taxon>Viridiplantae</taxon>
        <taxon>Chlorophyta</taxon>
        <taxon>core chlorophytes</taxon>
        <taxon>Trebouxiophyceae</taxon>
        <taxon>Chlorellales</taxon>
        <taxon>Chlorellaceae</taxon>
        <taxon>Chlorella clade</taxon>
        <taxon>Chlorella</taxon>
    </lineage>
</organism>
<dbReference type="SUPFAM" id="SSF53383">
    <property type="entry name" value="PLP-dependent transferases"/>
    <property type="match status" value="1"/>
</dbReference>
<dbReference type="InterPro" id="IPR015424">
    <property type="entry name" value="PyrdxlP-dep_Trfase"/>
</dbReference>
<dbReference type="InterPro" id="IPR000192">
    <property type="entry name" value="Aminotrans_V_dom"/>
</dbReference>
<dbReference type="STRING" id="3076.A0A2P6TXP3"/>
<evidence type="ECO:0000313" key="4">
    <source>
        <dbReference type="Proteomes" id="UP000239899"/>
    </source>
</evidence>
<dbReference type="EMBL" id="LHPG02000004">
    <property type="protein sequence ID" value="PRW58839.1"/>
    <property type="molecule type" value="Genomic_DNA"/>
</dbReference>
<dbReference type="OrthoDB" id="5978656at2759"/>
<protein>
    <submittedName>
        <fullName evidence="3">L-cysteine desulfhydrase 1 isoform X2</fullName>
    </submittedName>
</protein>
<dbReference type="InterPro" id="IPR015422">
    <property type="entry name" value="PyrdxlP-dep_Trfase_small"/>
</dbReference>